<keyword evidence="3" id="KW-1185">Reference proteome</keyword>
<accession>A0ABS4XJ64</accession>
<dbReference type="Proteomes" id="UP001296993">
    <property type="component" value="Unassembled WGS sequence"/>
</dbReference>
<sequence>MMRESLAGLGFGDPGFGRNLGFGAAALGNLYRPMDEATAQATLQAAYDSGARYFDTAPHYGLGLSESRIGAWLGGGVVREDLVLSSKVGRVLEPNAGFAGELDDEGFAVPAATRRRWDPSDAGIRSSIESTLERLGSDYLDIVFLHDPDAYDLESGIVQGLPVLEKLRAEGLVQAIGVGTNSTGAAAECVRRADLDLVMLAGRYTLLEQPAAAELLPLCMERSVGIVNVGVYNSGLLASAVVPGNANYNYEPAPAHVLERARALAAVAAEFDTDLPTAAVQFAMRHPGIVSVMLGASTPEQARVNATRAHARVDEGLWDALAQRRLLNGALAIR</sequence>
<gene>
    <name evidence="2" type="ORF">JOF47_004053</name>
</gene>
<dbReference type="SUPFAM" id="SSF51430">
    <property type="entry name" value="NAD(P)-linked oxidoreductase"/>
    <property type="match status" value="1"/>
</dbReference>
<dbReference type="PANTHER" id="PTHR42686">
    <property type="entry name" value="GH17980P-RELATED"/>
    <property type="match status" value="1"/>
</dbReference>
<protein>
    <submittedName>
        <fullName evidence="2">D-threo-aldose 1-dehydrogenase</fullName>
        <ecNumber evidence="2">1.1.1.122</ecNumber>
    </submittedName>
</protein>
<name>A0ABS4XJ64_9MICC</name>
<dbReference type="GO" id="GO:0047834">
    <property type="term" value="F:D-threo-aldose 1-dehydrogenase activity"/>
    <property type="evidence" value="ECO:0007669"/>
    <property type="project" value="UniProtKB-EC"/>
</dbReference>
<dbReference type="InterPro" id="IPR036812">
    <property type="entry name" value="NAD(P)_OxRdtase_dom_sf"/>
</dbReference>
<dbReference type="Pfam" id="PF00248">
    <property type="entry name" value="Aldo_ket_red"/>
    <property type="match status" value="1"/>
</dbReference>
<evidence type="ECO:0000313" key="3">
    <source>
        <dbReference type="Proteomes" id="UP001296993"/>
    </source>
</evidence>
<comment type="caution">
    <text evidence="2">The sequence shown here is derived from an EMBL/GenBank/DDBJ whole genome shotgun (WGS) entry which is preliminary data.</text>
</comment>
<evidence type="ECO:0000259" key="1">
    <source>
        <dbReference type="Pfam" id="PF00248"/>
    </source>
</evidence>
<dbReference type="InterPro" id="IPR023210">
    <property type="entry name" value="NADP_OxRdtase_dom"/>
</dbReference>
<proteinExistence type="predicted"/>
<organism evidence="2 3">
    <name type="scientific">Paeniglutamicibacter kerguelensis</name>
    <dbReference type="NCBI Taxonomy" id="254788"/>
    <lineage>
        <taxon>Bacteria</taxon>
        <taxon>Bacillati</taxon>
        <taxon>Actinomycetota</taxon>
        <taxon>Actinomycetes</taxon>
        <taxon>Micrococcales</taxon>
        <taxon>Micrococcaceae</taxon>
        <taxon>Paeniglutamicibacter</taxon>
    </lineage>
</organism>
<keyword evidence="2" id="KW-0560">Oxidoreductase</keyword>
<dbReference type="PANTHER" id="PTHR42686:SF1">
    <property type="entry name" value="GH17980P-RELATED"/>
    <property type="match status" value="1"/>
</dbReference>
<dbReference type="EC" id="1.1.1.122" evidence="2"/>
<evidence type="ECO:0000313" key="2">
    <source>
        <dbReference type="EMBL" id="MBP2388480.1"/>
    </source>
</evidence>
<dbReference type="Gene3D" id="3.20.20.100">
    <property type="entry name" value="NADP-dependent oxidoreductase domain"/>
    <property type="match status" value="1"/>
</dbReference>
<feature type="domain" description="NADP-dependent oxidoreductase" evidence="1">
    <location>
        <begin position="20"/>
        <end position="312"/>
    </location>
</feature>
<reference evidence="2 3" key="1">
    <citation type="submission" date="2021-03" db="EMBL/GenBank/DDBJ databases">
        <title>Sequencing the genomes of 1000 actinobacteria strains.</title>
        <authorList>
            <person name="Klenk H.-P."/>
        </authorList>
    </citation>
    <scope>NUCLEOTIDE SEQUENCE [LARGE SCALE GENOMIC DNA]</scope>
    <source>
        <strain evidence="2 3">DSM 15797</strain>
    </source>
</reference>
<dbReference type="EMBL" id="JAGIOF010000004">
    <property type="protein sequence ID" value="MBP2388480.1"/>
    <property type="molecule type" value="Genomic_DNA"/>
</dbReference>
<dbReference type="InterPro" id="IPR020471">
    <property type="entry name" value="AKR"/>
</dbReference>
<dbReference type="CDD" id="cd19152">
    <property type="entry name" value="AKR_AKR15A"/>
    <property type="match status" value="1"/>
</dbReference>